<keyword evidence="5" id="KW-1185">Reference proteome</keyword>
<proteinExistence type="predicted"/>
<accession>F6XWQ2</accession>
<dbReference type="Pfam" id="PF20825">
    <property type="entry name" value="Saposin"/>
    <property type="match status" value="1"/>
</dbReference>
<dbReference type="Ensembl" id="ENSMODT00000026934.4">
    <property type="protein sequence ID" value="ENSMODP00000026461.3"/>
    <property type="gene ID" value="ENSMODG00000021171.4"/>
</dbReference>
<dbReference type="SUPFAM" id="SSF47862">
    <property type="entry name" value="Saposin"/>
    <property type="match status" value="1"/>
</dbReference>
<protein>
    <recommendedName>
        <fullName evidence="3">Saposin B-type domain-containing protein</fullName>
    </recommendedName>
</protein>
<dbReference type="InterPro" id="IPR048593">
    <property type="entry name" value="AOAH_Saposin_N"/>
</dbReference>
<feature type="chain" id="PRO_5023828223" description="Saposin B-type domain-containing protein" evidence="2">
    <location>
        <begin position="24"/>
        <end position="148"/>
    </location>
</feature>
<evidence type="ECO:0000256" key="2">
    <source>
        <dbReference type="SAM" id="SignalP"/>
    </source>
</evidence>
<dbReference type="HOGENOM" id="CLU_025769_0_0_1"/>
<reference evidence="4" key="3">
    <citation type="submission" date="2025-09" db="UniProtKB">
        <authorList>
            <consortium name="Ensembl"/>
        </authorList>
    </citation>
    <scope>IDENTIFICATION</scope>
</reference>
<reference evidence="4" key="2">
    <citation type="submission" date="2025-08" db="UniProtKB">
        <authorList>
            <consortium name="Ensembl"/>
        </authorList>
    </citation>
    <scope>IDENTIFICATION</scope>
</reference>
<dbReference type="PANTHER" id="PTHR15010:SF0">
    <property type="entry name" value="ACYLOXYACYL HYDROLASE"/>
    <property type="match status" value="1"/>
</dbReference>
<evidence type="ECO:0000313" key="4">
    <source>
        <dbReference type="Ensembl" id="ENSMODP00000026461.3"/>
    </source>
</evidence>
<keyword evidence="2" id="KW-0732">Signal</keyword>
<keyword evidence="1" id="KW-1015">Disulfide bond</keyword>
<dbReference type="PANTHER" id="PTHR15010">
    <property type="entry name" value="ACYLOXYACYL HYDROLASE"/>
    <property type="match status" value="1"/>
</dbReference>
<sequence>MKTAWPILSVASLLFLLSPPSSSSSAPRNPAGSLLSDGQACIGCVLMVSIVEQLVQVHNSTTQKEMERLCSYLPEKLFLKSICYLMAEVFGPDIVKLLSLKMNPDVVCHAFQFCKQEPGQPFCHLYRPPQVTPPTIHDQWSLRHSVRR</sequence>
<dbReference type="eggNOG" id="ENOG502QVQW">
    <property type="taxonomic scope" value="Eukaryota"/>
</dbReference>
<evidence type="ECO:0000256" key="1">
    <source>
        <dbReference type="ARBA" id="ARBA00023157"/>
    </source>
</evidence>
<feature type="signal peptide" evidence="2">
    <location>
        <begin position="1"/>
        <end position="23"/>
    </location>
</feature>
<dbReference type="SMART" id="SM00741">
    <property type="entry name" value="SapB"/>
    <property type="match status" value="1"/>
</dbReference>
<dbReference type="InterPro" id="IPR008139">
    <property type="entry name" value="SaposinB_dom"/>
</dbReference>
<dbReference type="Gene3D" id="1.10.225.10">
    <property type="entry name" value="Saposin-like"/>
    <property type="match status" value="1"/>
</dbReference>
<dbReference type="GO" id="GO:0050528">
    <property type="term" value="F:acyloxyacyl hydrolase activity"/>
    <property type="evidence" value="ECO:0007669"/>
    <property type="project" value="InterPro"/>
</dbReference>
<dbReference type="InParanoid" id="F6XWQ2"/>
<dbReference type="GeneTree" id="ENSGT00390000008427"/>
<dbReference type="InterPro" id="IPR011001">
    <property type="entry name" value="Saposin-like"/>
</dbReference>
<dbReference type="AlphaFoldDB" id="F6XWQ2"/>
<dbReference type="PROSITE" id="PS50015">
    <property type="entry name" value="SAP_B"/>
    <property type="match status" value="1"/>
</dbReference>
<evidence type="ECO:0000259" key="3">
    <source>
        <dbReference type="PROSITE" id="PS50015"/>
    </source>
</evidence>
<dbReference type="InterPro" id="IPR039676">
    <property type="entry name" value="AOAH"/>
</dbReference>
<feature type="domain" description="Saposin B-type" evidence="3">
    <location>
        <begin position="37"/>
        <end position="118"/>
    </location>
</feature>
<dbReference type="Proteomes" id="UP000002280">
    <property type="component" value="Chromosome 6"/>
</dbReference>
<name>F6XWQ2_MONDO</name>
<organism evidence="4 5">
    <name type="scientific">Monodelphis domestica</name>
    <name type="common">Gray short-tailed opossum</name>
    <dbReference type="NCBI Taxonomy" id="13616"/>
    <lineage>
        <taxon>Eukaryota</taxon>
        <taxon>Metazoa</taxon>
        <taxon>Chordata</taxon>
        <taxon>Craniata</taxon>
        <taxon>Vertebrata</taxon>
        <taxon>Euteleostomi</taxon>
        <taxon>Mammalia</taxon>
        <taxon>Metatheria</taxon>
        <taxon>Didelphimorphia</taxon>
        <taxon>Didelphidae</taxon>
        <taxon>Monodelphis</taxon>
    </lineage>
</organism>
<dbReference type="Bgee" id="ENSMODG00000021171">
    <property type="expression patterns" value="Expressed in spermatid and 5 other cell types or tissues"/>
</dbReference>
<evidence type="ECO:0000313" key="5">
    <source>
        <dbReference type="Proteomes" id="UP000002280"/>
    </source>
</evidence>
<reference evidence="4 5" key="1">
    <citation type="journal article" date="2007" name="Nature">
        <title>Genome of the marsupial Monodelphis domestica reveals innovation in non-coding sequences.</title>
        <authorList>
            <person name="Mikkelsen T.S."/>
            <person name="Wakefield M.J."/>
            <person name="Aken B."/>
            <person name="Amemiya C.T."/>
            <person name="Chang J.L."/>
            <person name="Duke S."/>
            <person name="Garber M."/>
            <person name="Gentles A.J."/>
            <person name="Goodstadt L."/>
            <person name="Heger A."/>
            <person name="Jurka J."/>
            <person name="Kamal M."/>
            <person name="Mauceli E."/>
            <person name="Searle S.M."/>
            <person name="Sharpe T."/>
            <person name="Baker M.L."/>
            <person name="Batzer M.A."/>
            <person name="Benos P.V."/>
            <person name="Belov K."/>
            <person name="Clamp M."/>
            <person name="Cook A."/>
            <person name="Cuff J."/>
            <person name="Das R."/>
            <person name="Davidow L."/>
            <person name="Deakin J.E."/>
            <person name="Fazzari M.J."/>
            <person name="Glass J.L."/>
            <person name="Grabherr M."/>
            <person name="Greally J.M."/>
            <person name="Gu W."/>
            <person name="Hore T.A."/>
            <person name="Huttley G.A."/>
            <person name="Kleber M."/>
            <person name="Jirtle R.L."/>
            <person name="Koina E."/>
            <person name="Lee J.T."/>
            <person name="Mahony S."/>
            <person name="Marra M.A."/>
            <person name="Miller R.D."/>
            <person name="Nicholls R.D."/>
            <person name="Oda M."/>
            <person name="Papenfuss A.T."/>
            <person name="Parra Z.E."/>
            <person name="Pollock D.D."/>
            <person name="Ray D.A."/>
            <person name="Schein J.E."/>
            <person name="Speed T.P."/>
            <person name="Thompson K."/>
            <person name="VandeBerg J.L."/>
            <person name="Wade C.M."/>
            <person name="Walker J.A."/>
            <person name="Waters P.D."/>
            <person name="Webber C."/>
            <person name="Weidman J.R."/>
            <person name="Xie X."/>
            <person name="Zody M.C."/>
            <person name="Baldwin J."/>
            <person name="Abdouelleil A."/>
            <person name="Abdulkadir J."/>
            <person name="Abebe A."/>
            <person name="Abera B."/>
            <person name="Abreu J."/>
            <person name="Acer S.C."/>
            <person name="Aftuck L."/>
            <person name="Alexander A."/>
            <person name="An P."/>
            <person name="Anderson E."/>
            <person name="Anderson S."/>
            <person name="Arachi H."/>
            <person name="Azer M."/>
            <person name="Bachantsang P."/>
            <person name="Barry A."/>
            <person name="Bayul T."/>
            <person name="Berlin A."/>
            <person name="Bessette D."/>
            <person name="Bloom T."/>
            <person name="Bloom T."/>
            <person name="Boguslavskiy L."/>
            <person name="Bonnet C."/>
            <person name="Boukhgalter B."/>
            <person name="Bourzgui I."/>
            <person name="Brown A."/>
            <person name="Cahill P."/>
            <person name="Channer S."/>
            <person name="Cheshatsang Y."/>
            <person name="Chuda L."/>
            <person name="Citroen M."/>
            <person name="Collymore A."/>
            <person name="Cooke P."/>
            <person name="Costello M."/>
            <person name="D'Aco K."/>
            <person name="Daza R."/>
            <person name="De Haan G."/>
            <person name="DeGray S."/>
            <person name="DeMaso C."/>
            <person name="Dhargay N."/>
            <person name="Dooley K."/>
            <person name="Dooley E."/>
            <person name="Doricent M."/>
            <person name="Dorje P."/>
            <person name="Dorjee K."/>
            <person name="Dupes A."/>
            <person name="Elong R."/>
            <person name="Falk J."/>
            <person name="Farina A."/>
            <person name="Faro S."/>
            <person name="Ferguson D."/>
            <person name="Fisher S."/>
            <person name="Foley C.D."/>
            <person name="Franke A."/>
            <person name="Friedrich D."/>
            <person name="Gadbois L."/>
            <person name="Gearin G."/>
            <person name="Gearin C.R."/>
            <person name="Giannoukos G."/>
            <person name="Goode T."/>
            <person name="Graham J."/>
            <person name="Grandbois E."/>
            <person name="Grewal S."/>
            <person name="Gyaltsen K."/>
            <person name="Hafez N."/>
            <person name="Hagos B."/>
            <person name="Hall J."/>
            <person name="Henson C."/>
            <person name="Hollinger A."/>
            <person name="Honan T."/>
            <person name="Huard M.D."/>
            <person name="Hughes L."/>
            <person name="Hurhula B."/>
            <person name="Husby M.E."/>
            <person name="Kamat A."/>
            <person name="Kanga B."/>
            <person name="Kashin S."/>
            <person name="Khazanovich D."/>
            <person name="Kisner P."/>
            <person name="Lance K."/>
            <person name="Lara M."/>
            <person name="Lee W."/>
            <person name="Lennon N."/>
            <person name="Letendre F."/>
            <person name="LeVine R."/>
            <person name="Lipovsky A."/>
            <person name="Liu X."/>
            <person name="Liu J."/>
            <person name="Liu S."/>
            <person name="Lokyitsang T."/>
            <person name="Lokyitsang Y."/>
            <person name="Lubonja R."/>
            <person name="Lui A."/>
            <person name="MacDonald P."/>
            <person name="Magnisalis V."/>
            <person name="Maru K."/>
            <person name="Matthews C."/>
            <person name="McCusker W."/>
            <person name="McDonough S."/>
            <person name="Mehta T."/>
            <person name="Meldrim J."/>
            <person name="Meneus L."/>
            <person name="Mihai O."/>
            <person name="Mihalev A."/>
            <person name="Mihova T."/>
            <person name="Mittelman R."/>
            <person name="Mlenga V."/>
            <person name="Montmayeur A."/>
            <person name="Mulrain L."/>
            <person name="Navidi A."/>
            <person name="Naylor J."/>
            <person name="Negash T."/>
            <person name="Nguyen T."/>
            <person name="Nguyen N."/>
            <person name="Nicol R."/>
            <person name="Norbu C."/>
            <person name="Norbu N."/>
            <person name="Novod N."/>
            <person name="O'Neill B."/>
            <person name="Osman S."/>
            <person name="Markiewicz E."/>
            <person name="Oyono O.L."/>
            <person name="Patti C."/>
            <person name="Phunkhang P."/>
            <person name="Pierre F."/>
            <person name="Priest M."/>
            <person name="Raghuraman S."/>
            <person name="Rege F."/>
            <person name="Reyes R."/>
            <person name="Rise C."/>
            <person name="Rogov P."/>
            <person name="Ross K."/>
            <person name="Ryan E."/>
            <person name="Settipalli S."/>
            <person name="Shea T."/>
            <person name="Sherpa N."/>
            <person name="Shi L."/>
            <person name="Shih D."/>
            <person name="Sparrow T."/>
            <person name="Spaulding J."/>
            <person name="Stalker J."/>
            <person name="Stange-Thomann N."/>
            <person name="Stavropoulos S."/>
            <person name="Stone C."/>
            <person name="Strader C."/>
            <person name="Tesfaye S."/>
            <person name="Thomson T."/>
            <person name="Thoulutsang Y."/>
            <person name="Thoulutsang D."/>
            <person name="Topham K."/>
            <person name="Topping I."/>
            <person name="Tsamla T."/>
            <person name="Vassiliev H."/>
            <person name="Vo A."/>
            <person name="Wangchuk T."/>
            <person name="Wangdi T."/>
            <person name="Weiand M."/>
            <person name="Wilkinson J."/>
            <person name="Wilson A."/>
            <person name="Yadav S."/>
            <person name="Young G."/>
            <person name="Yu Q."/>
            <person name="Zembek L."/>
            <person name="Zhong D."/>
            <person name="Zimmer A."/>
            <person name="Zwirko Z."/>
            <person name="Jaffe D.B."/>
            <person name="Alvarez P."/>
            <person name="Brockman W."/>
            <person name="Butler J."/>
            <person name="Chin C."/>
            <person name="Gnerre S."/>
            <person name="MacCallum I."/>
            <person name="Graves J.A."/>
            <person name="Ponting C.P."/>
            <person name="Breen M."/>
            <person name="Samollow P.B."/>
            <person name="Lander E.S."/>
            <person name="Lindblad-Toh K."/>
        </authorList>
    </citation>
    <scope>NUCLEOTIDE SEQUENCE [LARGE SCALE GENOMIC DNA]</scope>
</reference>